<dbReference type="Pfam" id="PF13581">
    <property type="entry name" value="HATPase_c_2"/>
    <property type="match status" value="1"/>
</dbReference>
<dbReference type="InterPro" id="IPR029016">
    <property type="entry name" value="GAF-like_dom_sf"/>
</dbReference>
<dbReference type="InterPro" id="IPR035965">
    <property type="entry name" value="PAS-like_dom_sf"/>
</dbReference>
<dbReference type="InterPro" id="IPR003594">
    <property type="entry name" value="HATPase_dom"/>
</dbReference>
<dbReference type="RefSeq" id="WP_311619489.1">
    <property type="nucleotide sequence ID" value="NZ_JAVREV010000013.1"/>
</dbReference>
<evidence type="ECO:0000313" key="4">
    <source>
        <dbReference type="EMBL" id="MDT0445269.1"/>
    </source>
</evidence>
<dbReference type="InterPro" id="IPR052016">
    <property type="entry name" value="Bact_Sigma-Reg"/>
</dbReference>
<feature type="region of interest" description="Disordered" evidence="2">
    <location>
        <begin position="642"/>
        <end position="664"/>
    </location>
</feature>
<dbReference type="CDD" id="cd16936">
    <property type="entry name" value="HATPase_RsbW-like"/>
    <property type="match status" value="1"/>
</dbReference>
<dbReference type="Pfam" id="PF13185">
    <property type="entry name" value="GAF_2"/>
    <property type="match status" value="1"/>
</dbReference>
<dbReference type="InterPro" id="IPR001932">
    <property type="entry name" value="PPM-type_phosphatase-like_dom"/>
</dbReference>
<dbReference type="SUPFAM" id="SSF55781">
    <property type="entry name" value="GAF domain-like"/>
    <property type="match status" value="1"/>
</dbReference>
<reference evidence="5" key="1">
    <citation type="submission" date="2023-07" db="EMBL/GenBank/DDBJ databases">
        <title>30 novel species of actinomycetes from the DSMZ collection.</title>
        <authorList>
            <person name="Nouioui I."/>
        </authorList>
    </citation>
    <scope>NUCLEOTIDE SEQUENCE [LARGE SCALE GENOMIC DNA]</scope>
    <source>
        <strain evidence="5">DSM 41886</strain>
    </source>
</reference>
<gene>
    <name evidence="4" type="ORF">RM779_22075</name>
</gene>
<accession>A0ABU2S8F3</accession>
<name>A0ABU2S8F3_9ACTN</name>
<protein>
    <submittedName>
        <fullName evidence="4">SpoIIE family protein phosphatase</fullName>
    </submittedName>
</protein>
<comment type="caution">
    <text evidence="4">The sequence shown here is derived from an EMBL/GenBank/DDBJ whole genome shotgun (WGS) entry which is preliminary data.</text>
</comment>
<dbReference type="Gene3D" id="3.30.450.40">
    <property type="match status" value="1"/>
</dbReference>
<dbReference type="PANTHER" id="PTHR43156">
    <property type="entry name" value="STAGE II SPORULATION PROTEIN E-RELATED"/>
    <property type="match status" value="1"/>
</dbReference>
<dbReference type="Proteomes" id="UP001183615">
    <property type="component" value="Unassembled WGS sequence"/>
</dbReference>
<dbReference type="SMART" id="SM00331">
    <property type="entry name" value="PP2C_SIG"/>
    <property type="match status" value="1"/>
</dbReference>
<keyword evidence="5" id="KW-1185">Reference proteome</keyword>
<keyword evidence="1" id="KW-0378">Hydrolase</keyword>
<dbReference type="PANTHER" id="PTHR43156:SF2">
    <property type="entry name" value="STAGE II SPORULATION PROTEIN E"/>
    <property type="match status" value="1"/>
</dbReference>
<dbReference type="InterPro" id="IPR000014">
    <property type="entry name" value="PAS"/>
</dbReference>
<evidence type="ECO:0000313" key="5">
    <source>
        <dbReference type="Proteomes" id="UP001183615"/>
    </source>
</evidence>
<proteinExistence type="predicted"/>
<sequence length="700" mass="75216">MRTEDVLGATETGLWTWDGARGLVTLDATAARLFDLPAEEVTVPESAMRSRVPAEDVIEIQRVLAAAEAEGRVAEVRMRVISDDGTVLRTVRSRLRPVGEGQAAVEGVVSGLAGTVAEVPAAPGRPSSVEWDWRRAREAFLLDAGQALSEARTTQDVLRVTASLAMPGFSPDGIAVFVQEGDQVQVADYHGYRFDEVSAGFPIPLSANYPAARVLRDGRAVYLATPEEYRGSYPELWPFVERFGHKSWAYLPLVVAGRTIGVWLVAFRAAVGFTIEDRSLLSTVARLLAQALSRAYLQDTERELSADLQHTMRPGPAPGVPGLVIASRYVPAGGGLQVGGDWYDVIPLPSGRVALIIGDVQGHDVRAAAVMAQLRIVLRAYASEGHRPDAVLSRASRFLAALTAEPEAAFGESRFATCLYVEVDPPTGTLDIARAGHLDPALVLQDGTMVMRPTAGGLPLGVAPQGDYPATRLMLQPGETLLLCTDGLIETGRHDLDSGWARLRKAVAGLSGLQLEDLADSLIETVHGNAPPQTSSPMADRDLDDIALLLLRRPEERRTGLPGAAPVRRVVLTVAQSEPVRISDARGQLASLLHDWTDPDRVFGATLMLSEVVTNVLTHTDGDALLVAELSGRPGDRQLRVEVSDPSDQPPHPRQPGELASSGRGLLLMESLADAWGYAPRGAGKTTWFELREEPLEDPS</sequence>
<organism evidence="4 5">
    <name type="scientific">Streptomyces johnsoniae</name>
    <dbReference type="NCBI Taxonomy" id="3075532"/>
    <lineage>
        <taxon>Bacteria</taxon>
        <taxon>Bacillati</taxon>
        <taxon>Actinomycetota</taxon>
        <taxon>Actinomycetes</taxon>
        <taxon>Kitasatosporales</taxon>
        <taxon>Streptomycetaceae</taxon>
        <taxon>Streptomyces</taxon>
    </lineage>
</organism>
<dbReference type="SUPFAM" id="SSF55785">
    <property type="entry name" value="PYP-like sensor domain (PAS domain)"/>
    <property type="match status" value="1"/>
</dbReference>
<dbReference type="SUPFAM" id="SSF81606">
    <property type="entry name" value="PP2C-like"/>
    <property type="match status" value="1"/>
</dbReference>
<dbReference type="InterPro" id="IPR036457">
    <property type="entry name" value="PPM-type-like_dom_sf"/>
</dbReference>
<evidence type="ECO:0000256" key="2">
    <source>
        <dbReference type="SAM" id="MobiDB-lite"/>
    </source>
</evidence>
<feature type="domain" description="PPM-type phosphatase" evidence="3">
    <location>
        <begin position="320"/>
        <end position="553"/>
    </location>
</feature>
<dbReference type="Gene3D" id="3.60.40.10">
    <property type="entry name" value="PPM-type phosphatase domain"/>
    <property type="match status" value="1"/>
</dbReference>
<dbReference type="InterPro" id="IPR003018">
    <property type="entry name" value="GAF"/>
</dbReference>
<dbReference type="InterPro" id="IPR036890">
    <property type="entry name" value="HATPase_C_sf"/>
</dbReference>
<evidence type="ECO:0000259" key="3">
    <source>
        <dbReference type="SMART" id="SM00331"/>
    </source>
</evidence>
<dbReference type="Pfam" id="PF07228">
    <property type="entry name" value="SpoIIE"/>
    <property type="match status" value="1"/>
</dbReference>
<dbReference type="EMBL" id="JAVREV010000013">
    <property type="protein sequence ID" value="MDT0445269.1"/>
    <property type="molecule type" value="Genomic_DNA"/>
</dbReference>
<dbReference type="CDD" id="cd00130">
    <property type="entry name" value="PAS"/>
    <property type="match status" value="1"/>
</dbReference>
<dbReference type="Gene3D" id="3.30.565.10">
    <property type="entry name" value="Histidine kinase-like ATPase, C-terminal domain"/>
    <property type="match status" value="1"/>
</dbReference>
<dbReference type="Gene3D" id="3.30.450.20">
    <property type="entry name" value="PAS domain"/>
    <property type="match status" value="1"/>
</dbReference>
<evidence type="ECO:0000256" key="1">
    <source>
        <dbReference type="ARBA" id="ARBA00022801"/>
    </source>
</evidence>